<evidence type="ECO:0000313" key="7">
    <source>
        <dbReference type="EMBL" id="QDV28518.1"/>
    </source>
</evidence>
<keyword evidence="3 4" id="KW-0408">Iron</keyword>
<keyword evidence="5" id="KW-0732">Signal</keyword>
<dbReference type="KEGG" id="peh:Spb1_03810"/>
<dbReference type="PANTHER" id="PTHR35889">
    <property type="entry name" value="CYCLOINULO-OLIGOSACCHARIDE FRUCTANOTRANSFERASE-RELATED"/>
    <property type="match status" value="1"/>
</dbReference>
<keyword evidence="1 4" id="KW-0349">Heme</keyword>
<organism evidence="7 8">
    <name type="scientific">Planctopirus ephydatiae</name>
    <dbReference type="NCBI Taxonomy" id="2528019"/>
    <lineage>
        <taxon>Bacteria</taxon>
        <taxon>Pseudomonadati</taxon>
        <taxon>Planctomycetota</taxon>
        <taxon>Planctomycetia</taxon>
        <taxon>Planctomycetales</taxon>
        <taxon>Planctomycetaceae</taxon>
        <taxon>Planctopirus</taxon>
    </lineage>
</organism>
<evidence type="ECO:0000256" key="1">
    <source>
        <dbReference type="ARBA" id="ARBA00022617"/>
    </source>
</evidence>
<accession>A0A518GIV7</accession>
<evidence type="ECO:0000256" key="5">
    <source>
        <dbReference type="SAM" id="SignalP"/>
    </source>
</evidence>
<evidence type="ECO:0000256" key="3">
    <source>
        <dbReference type="ARBA" id="ARBA00023004"/>
    </source>
</evidence>
<dbReference type="InterPro" id="IPR011429">
    <property type="entry name" value="Cyt_c_Planctomycete-type"/>
</dbReference>
<dbReference type="Proteomes" id="UP000315349">
    <property type="component" value="Chromosome"/>
</dbReference>
<evidence type="ECO:0000313" key="8">
    <source>
        <dbReference type="Proteomes" id="UP000315349"/>
    </source>
</evidence>
<keyword evidence="2 4" id="KW-0479">Metal-binding</keyword>
<dbReference type="GO" id="GO:0009055">
    <property type="term" value="F:electron transfer activity"/>
    <property type="evidence" value="ECO:0007669"/>
    <property type="project" value="InterPro"/>
</dbReference>
<feature type="signal peptide" evidence="5">
    <location>
        <begin position="1"/>
        <end position="24"/>
    </location>
</feature>
<feature type="chain" id="PRO_5021758436" evidence="5">
    <location>
        <begin position="25"/>
        <end position="907"/>
    </location>
</feature>
<dbReference type="InterPro" id="IPR011444">
    <property type="entry name" value="DUF1549"/>
</dbReference>
<dbReference type="Pfam" id="PF07587">
    <property type="entry name" value="PSD1"/>
    <property type="match status" value="1"/>
</dbReference>
<keyword evidence="8" id="KW-1185">Reference proteome</keyword>
<dbReference type="SUPFAM" id="SSF46626">
    <property type="entry name" value="Cytochrome c"/>
    <property type="match status" value="1"/>
</dbReference>
<dbReference type="AlphaFoldDB" id="A0A518GIV7"/>
<proteinExistence type="predicted"/>
<dbReference type="GO" id="GO:0046872">
    <property type="term" value="F:metal ion binding"/>
    <property type="evidence" value="ECO:0007669"/>
    <property type="project" value="UniProtKB-KW"/>
</dbReference>
<dbReference type="Gene3D" id="1.10.760.10">
    <property type="entry name" value="Cytochrome c-like domain"/>
    <property type="match status" value="1"/>
</dbReference>
<sequence length="907" mass="101298" precursor="true">MNVRIAAVIGLLAMLAVAAFSAMASGADPQEKAEEAFVLQVLPVLKAKCYACHGADTAKIQGGLDLTTRVALLKGGESEKPGIISGKAAESPLIKAIIRSDNDFSPMPPKENDQLSDVEIQAFKDWIDSGAPWPADERIAEIVKAAKPVGVTVQTSGGLSPDWTNRTYKAEDLWAYQPLHKPPVPKTSASGNPIDAFIEARLSAQGLNPAPPADRRTLLRRVTFDLIGLPPTPNEIDAFVNDPDSDDLAYAKVVDRLLASPHYGEQMARHWLDIARYADSSGFANDYERGNAWRYRDYVVRSFNADKPYHDFVMEQIAGDELDPTNPEMLVAVGFLRMGAWELTGMEVAKVARQRFLDDLTDGVGQVFLGHMLQCARCHDHKFDPVPTRDYYRIQAAFATTQVTERPAGFLPSESLAGFAEKKYLDIRKALFEEELKRIKTKEVAAREKWEKAHPDQQGQKPPRHEFLSPADLGMERIARKGLERLKWEYDRYEPFSLSVYSGRTPEVKAIYTPFRLPDNPSVGELEVSHILAGGDPFSPKEEVFPGVLSAAGEMAIPTTIDGRRKALAEWITDARNPLTARVMANRIWQWTMRNPLAGNPNNFGATGKKPTHPELLDWLAAEFIEHQWSVKQLQRIILLSNVYRRASQHPDSKLVAAKDPAGTSYAVFLPRRLTAEELRDAMLAASGELNLSLGGIPVRPEINPDVGFQPRQVMGTFAPAWEPSPLPEQRHRRTLYALKLRGVRDPLLEVFNAPTPEISCEAREVSIVAPQAFTLFNGETTRMRALALALRISKEAKTAEETVSLAFRYTFGRFPTKLESNACIEHWRAMTERHKSLQLEEPKRPTEVIREAVEENTGEKFFFQEVLPSANDFVPDLHPAHATQELRGLMETCLVLINTNEFLYVD</sequence>
<dbReference type="InterPro" id="IPR036909">
    <property type="entry name" value="Cyt_c-like_dom_sf"/>
</dbReference>
<name>A0A518GIV7_9PLAN</name>
<dbReference type="PROSITE" id="PS51007">
    <property type="entry name" value="CYTC"/>
    <property type="match status" value="1"/>
</dbReference>
<dbReference type="GO" id="GO:0020037">
    <property type="term" value="F:heme binding"/>
    <property type="evidence" value="ECO:0007669"/>
    <property type="project" value="InterPro"/>
</dbReference>
<dbReference type="RefSeq" id="WP_246128328.1">
    <property type="nucleotide sequence ID" value="NZ_CP036299.1"/>
</dbReference>
<dbReference type="EMBL" id="CP036299">
    <property type="protein sequence ID" value="QDV28518.1"/>
    <property type="molecule type" value="Genomic_DNA"/>
</dbReference>
<dbReference type="Pfam" id="PF07583">
    <property type="entry name" value="PSCyt2"/>
    <property type="match status" value="1"/>
</dbReference>
<evidence type="ECO:0000256" key="2">
    <source>
        <dbReference type="ARBA" id="ARBA00022723"/>
    </source>
</evidence>
<reference evidence="7 8" key="1">
    <citation type="submission" date="2019-02" db="EMBL/GenBank/DDBJ databases">
        <title>Deep-cultivation of Planctomycetes and their phenomic and genomic characterization uncovers novel biology.</title>
        <authorList>
            <person name="Wiegand S."/>
            <person name="Jogler M."/>
            <person name="Boedeker C."/>
            <person name="Pinto D."/>
            <person name="Vollmers J."/>
            <person name="Rivas-Marin E."/>
            <person name="Kohn T."/>
            <person name="Peeters S.H."/>
            <person name="Heuer A."/>
            <person name="Rast P."/>
            <person name="Oberbeckmann S."/>
            <person name="Bunk B."/>
            <person name="Jeske O."/>
            <person name="Meyerdierks A."/>
            <person name="Storesund J.E."/>
            <person name="Kallscheuer N."/>
            <person name="Luecker S."/>
            <person name="Lage O.M."/>
            <person name="Pohl T."/>
            <person name="Merkel B.J."/>
            <person name="Hornburger P."/>
            <person name="Mueller R.-W."/>
            <person name="Bruemmer F."/>
            <person name="Labrenz M."/>
            <person name="Spormann A.M."/>
            <person name="Op den Camp H."/>
            <person name="Overmann J."/>
            <person name="Amann R."/>
            <person name="Jetten M.S.M."/>
            <person name="Mascher T."/>
            <person name="Medema M.H."/>
            <person name="Devos D.P."/>
            <person name="Kaster A.-K."/>
            <person name="Ovreas L."/>
            <person name="Rohde M."/>
            <person name="Galperin M.Y."/>
            <person name="Jogler C."/>
        </authorList>
    </citation>
    <scope>NUCLEOTIDE SEQUENCE [LARGE SCALE GENOMIC DNA]</scope>
    <source>
        <strain evidence="7 8">Spb1</strain>
    </source>
</reference>
<gene>
    <name evidence="7" type="ORF">Spb1_03810</name>
</gene>
<dbReference type="InterPro" id="IPR022655">
    <property type="entry name" value="DUF1553"/>
</dbReference>
<dbReference type="PANTHER" id="PTHR35889:SF3">
    <property type="entry name" value="F-BOX DOMAIN-CONTAINING PROTEIN"/>
    <property type="match status" value="1"/>
</dbReference>
<evidence type="ECO:0000259" key="6">
    <source>
        <dbReference type="PROSITE" id="PS51007"/>
    </source>
</evidence>
<feature type="domain" description="Cytochrome c" evidence="6">
    <location>
        <begin position="28"/>
        <end position="131"/>
    </location>
</feature>
<protein>
    <submittedName>
        <fullName evidence="7">Planctomycete cytochrome C</fullName>
    </submittedName>
</protein>
<dbReference type="Pfam" id="PF07635">
    <property type="entry name" value="PSCyt1"/>
    <property type="match status" value="1"/>
</dbReference>
<dbReference type="InterPro" id="IPR009056">
    <property type="entry name" value="Cyt_c-like_dom"/>
</dbReference>
<evidence type="ECO:0000256" key="4">
    <source>
        <dbReference type="PROSITE-ProRule" id="PRU00433"/>
    </source>
</evidence>